<gene>
    <name evidence="1" type="ORF">LTRI10_LOCUS34560</name>
</gene>
<accession>A0AAV2F7T3</accession>
<reference evidence="1 2" key="1">
    <citation type="submission" date="2024-04" db="EMBL/GenBank/DDBJ databases">
        <authorList>
            <person name="Fracassetti M."/>
        </authorList>
    </citation>
    <scope>NUCLEOTIDE SEQUENCE [LARGE SCALE GENOMIC DNA]</scope>
</reference>
<sequence>MSAKGLSIFMLFSTGEGTTNDVDVAGESAIATVAFLAFTVAVVPPRSSPIGNAGYSNQSSKSISPSGSIVVQVAPGGGIGLLSISATANFNLRTFSSSLIESPANLDMVMVRVPQPGSDTNCENPASRVSRD</sequence>
<dbReference type="Proteomes" id="UP001497516">
    <property type="component" value="Chromosome 6"/>
</dbReference>
<proteinExistence type="predicted"/>
<dbReference type="AlphaFoldDB" id="A0AAV2F7T3"/>
<dbReference type="EMBL" id="OZ034819">
    <property type="protein sequence ID" value="CAL1394033.1"/>
    <property type="molecule type" value="Genomic_DNA"/>
</dbReference>
<evidence type="ECO:0000313" key="1">
    <source>
        <dbReference type="EMBL" id="CAL1394033.1"/>
    </source>
</evidence>
<name>A0AAV2F7T3_9ROSI</name>
<protein>
    <recommendedName>
        <fullName evidence="3">Secreted protein</fullName>
    </recommendedName>
</protein>
<evidence type="ECO:0008006" key="3">
    <source>
        <dbReference type="Google" id="ProtNLM"/>
    </source>
</evidence>
<organism evidence="1 2">
    <name type="scientific">Linum trigynum</name>
    <dbReference type="NCBI Taxonomy" id="586398"/>
    <lineage>
        <taxon>Eukaryota</taxon>
        <taxon>Viridiplantae</taxon>
        <taxon>Streptophyta</taxon>
        <taxon>Embryophyta</taxon>
        <taxon>Tracheophyta</taxon>
        <taxon>Spermatophyta</taxon>
        <taxon>Magnoliopsida</taxon>
        <taxon>eudicotyledons</taxon>
        <taxon>Gunneridae</taxon>
        <taxon>Pentapetalae</taxon>
        <taxon>rosids</taxon>
        <taxon>fabids</taxon>
        <taxon>Malpighiales</taxon>
        <taxon>Linaceae</taxon>
        <taxon>Linum</taxon>
    </lineage>
</organism>
<evidence type="ECO:0000313" key="2">
    <source>
        <dbReference type="Proteomes" id="UP001497516"/>
    </source>
</evidence>
<keyword evidence="2" id="KW-1185">Reference proteome</keyword>